<dbReference type="EMBL" id="NOXX01000203">
    <property type="protein sequence ID" value="OYQ43486.1"/>
    <property type="molecule type" value="Genomic_DNA"/>
</dbReference>
<dbReference type="InterPro" id="IPR052574">
    <property type="entry name" value="CDIRP"/>
</dbReference>
<feature type="domain" description="DUF7619" evidence="6">
    <location>
        <begin position="739"/>
        <end position="868"/>
    </location>
</feature>
<dbReference type="NCBIfam" id="TIGR04183">
    <property type="entry name" value="Por_Secre_tail"/>
    <property type="match status" value="1"/>
</dbReference>
<dbReference type="OrthoDB" id="1110367at2"/>
<accession>A0A255ZPV0</accession>
<dbReference type="InterPro" id="IPR055353">
    <property type="entry name" value="DUF7619"/>
</dbReference>
<keyword evidence="8" id="KW-1185">Reference proteome</keyword>
<protein>
    <submittedName>
        <fullName evidence="7">Uncharacterized protein</fullName>
    </submittedName>
</protein>
<keyword evidence="1" id="KW-0433">Leucine-rich repeat</keyword>
<evidence type="ECO:0000256" key="3">
    <source>
        <dbReference type="ARBA" id="ARBA00022737"/>
    </source>
</evidence>
<name>A0A255ZPV0_9FLAO</name>
<proteinExistence type="predicted"/>
<dbReference type="SUPFAM" id="SSF52058">
    <property type="entry name" value="L domain-like"/>
    <property type="match status" value="1"/>
</dbReference>
<reference evidence="7 8" key="1">
    <citation type="submission" date="2017-07" db="EMBL/GenBank/DDBJ databases">
        <title>Flavobacterium cyanobacteriorum sp. nov., isolated from cyanobacterial aggregates in a eutrophic lake.</title>
        <authorList>
            <person name="Cai H."/>
        </authorList>
    </citation>
    <scope>NUCLEOTIDE SEQUENCE [LARGE SCALE GENOMIC DNA]</scope>
    <source>
        <strain evidence="7 8">TH167</strain>
    </source>
</reference>
<evidence type="ECO:0000313" key="7">
    <source>
        <dbReference type="EMBL" id="OYQ43486.1"/>
    </source>
</evidence>
<dbReference type="Pfam" id="PF18962">
    <property type="entry name" value="Por_Secre_tail"/>
    <property type="match status" value="1"/>
</dbReference>
<feature type="domain" description="Secretion system C-terminal sorting" evidence="5">
    <location>
        <begin position="886"/>
        <end position="952"/>
    </location>
</feature>
<dbReference type="RefSeq" id="WP_094486647.1">
    <property type="nucleotide sequence ID" value="NZ_NOXX01000203.1"/>
</dbReference>
<evidence type="ECO:0000256" key="2">
    <source>
        <dbReference type="ARBA" id="ARBA00022729"/>
    </source>
</evidence>
<dbReference type="GO" id="GO:0035591">
    <property type="term" value="F:signaling adaptor activity"/>
    <property type="evidence" value="ECO:0007669"/>
    <property type="project" value="TreeGrafter"/>
</dbReference>
<keyword evidence="3" id="KW-0677">Repeat</keyword>
<evidence type="ECO:0000259" key="6">
    <source>
        <dbReference type="Pfam" id="PF24595"/>
    </source>
</evidence>
<dbReference type="AlphaFoldDB" id="A0A255ZPV0"/>
<feature type="signal peptide" evidence="4">
    <location>
        <begin position="1"/>
        <end position="18"/>
    </location>
</feature>
<feature type="chain" id="PRO_5012897524" evidence="4">
    <location>
        <begin position="19"/>
        <end position="956"/>
    </location>
</feature>
<dbReference type="PANTHER" id="PTHR47566:SF1">
    <property type="entry name" value="PROTEIN NUD1"/>
    <property type="match status" value="1"/>
</dbReference>
<keyword evidence="2 4" id="KW-0732">Signal</keyword>
<dbReference type="InterPro" id="IPR032675">
    <property type="entry name" value="LRR_dom_sf"/>
</dbReference>
<dbReference type="Proteomes" id="UP000216035">
    <property type="component" value="Unassembled WGS sequence"/>
</dbReference>
<sequence>MRFLCTLLLLLAFQVSVGQIIEFANDNFKQRLILASSTNGIARDFLGNSIKVDVNNNYEIEVSECLAVFQLDVYGQFIESLSGIEHFANLKRLECGNNLLSHISLDLLTNLEELRCSFNQLTSLNLVGGSSLQHLVCEHNNLTTLDLASSSDLRTLSCGNNFLTSLDISSNSELRILECENNSLSTLNATFSDKLSDLDCKNNLLTSLFISNDFTSGGSIGCQYNQLTTIQVEGRFTSINCSYNYLTSLDLSNSKIGSTTCTNNLLTNYICAQNIDDLNWPHSANLMNNNISNFIVSSPILLSLYLAGNPLTQFTNYPDGGIAYLTIDSSVLTELDLSTMSGVIELYVTAPLTSLILPENHPLSVHLSQVNLNEFTHKKTSNAAFGASFRLIDGNITNLNLIGKFKDIRIKNTNIQELDFSNITHAGNVVSDVNYSITDNTFLEAINFKNNFLDLPNQGTPQYGTTDFVLSNNPNLTYICLDTNELAFTLQNTPNINNYSVNTYCSYSPGAFYDITTFTTLDSNLNGCEDSDTGFPWVEFQISTANNSGTIFSNNIGNFSIPVQAGNYTLTPNLPHPDYFSITPPTATVTFPGTDFTVHTDFCVTPVGEHHDLEVTLIPTNVAIPGFDANYKIVLKNNGNQIESGTLALTYPDSLIDLISTNPSSNSETTNVINWEFSNLAPLASRSYDIIFNLNSPLDTPPVILNDVLYFNASANLEQDETPENNTAILNQTVVDAFDPNDKTCLEGEIINPAMIGKYIHYKIRFENLGTYFAQNVIVEDFIDTTKFDLSTLEPITASHNFFTRVTGNKVEFVFNNIMLPFDDANNDGYVVFKIKTKADLVLGDTVSNTAGIYFNYNPPVITNTASSTFTTLNVSNPQELEVISLYPNPTSNTLYLKADSLQIDTVSIFNMLGQEVLKVSGNNLREINTSALTAGSYILSAKAASQTVNLKFVKQ</sequence>
<evidence type="ECO:0000259" key="5">
    <source>
        <dbReference type="Pfam" id="PF18962"/>
    </source>
</evidence>
<dbReference type="Gene3D" id="3.80.10.10">
    <property type="entry name" value="Ribonuclease Inhibitor"/>
    <property type="match status" value="1"/>
</dbReference>
<evidence type="ECO:0000256" key="1">
    <source>
        <dbReference type="ARBA" id="ARBA00022614"/>
    </source>
</evidence>
<gene>
    <name evidence="7" type="ORF">CHX27_10055</name>
</gene>
<dbReference type="Pfam" id="PF24595">
    <property type="entry name" value="DUF7619"/>
    <property type="match status" value="1"/>
</dbReference>
<organism evidence="7 8">
    <name type="scientific">Flavobacterium aurantiibacter</name>
    <dbReference type="NCBI Taxonomy" id="2023067"/>
    <lineage>
        <taxon>Bacteria</taxon>
        <taxon>Pseudomonadati</taxon>
        <taxon>Bacteroidota</taxon>
        <taxon>Flavobacteriia</taxon>
        <taxon>Flavobacteriales</taxon>
        <taxon>Flavobacteriaceae</taxon>
        <taxon>Flavobacterium</taxon>
    </lineage>
</organism>
<dbReference type="PANTHER" id="PTHR47566">
    <property type="match status" value="1"/>
</dbReference>
<evidence type="ECO:0000313" key="8">
    <source>
        <dbReference type="Proteomes" id="UP000216035"/>
    </source>
</evidence>
<comment type="caution">
    <text evidence="7">The sequence shown here is derived from an EMBL/GenBank/DDBJ whole genome shotgun (WGS) entry which is preliminary data.</text>
</comment>
<dbReference type="InterPro" id="IPR026444">
    <property type="entry name" value="Secre_tail"/>
</dbReference>
<evidence type="ECO:0000256" key="4">
    <source>
        <dbReference type="SAM" id="SignalP"/>
    </source>
</evidence>